<dbReference type="EMBL" id="JACXWD010000004">
    <property type="protein sequence ID" value="MBD3866972.1"/>
    <property type="molecule type" value="Genomic_DNA"/>
</dbReference>
<comment type="caution">
    <text evidence="1">The sequence shown here is derived from an EMBL/GenBank/DDBJ whole genome shotgun (WGS) entry which is preliminary data.</text>
</comment>
<dbReference type="AlphaFoldDB" id="A0A8J7CC40"/>
<dbReference type="Proteomes" id="UP000648239">
    <property type="component" value="Unassembled WGS sequence"/>
</dbReference>
<name>A0A8J7CC40_9BACT</name>
<evidence type="ECO:0000313" key="1">
    <source>
        <dbReference type="EMBL" id="MBD3866972.1"/>
    </source>
</evidence>
<organism evidence="1 2">
    <name type="scientific">Candidatus Polarisedimenticola svalbardensis</name>
    <dbReference type="NCBI Taxonomy" id="2886004"/>
    <lineage>
        <taxon>Bacteria</taxon>
        <taxon>Pseudomonadati</taxon>
        <taxon>Acidobacteriota</taxon>
        <taxon>Candidatus Polarisedimenticolia</taxon>
        <taxon>Candidatus Polarisedimenticolales</taxon>
        <taxon>Candidatus Polarisedimenticolaceae</taxon>
        <taxon>Candidatus Polarisedimenticola</taxon>
    </lineage>
</organism>
<accession>A0A8J7CC40</accession>
<proteinExistence type="predicted"/>
<reference evidence="1 2" key="1">
    <citation type="submission" date="2020-08" db="EMBL/GenBank/DDBJ databases">
        <title>Acidobacteriota in marine sediments use diverse sulfur dissimilation pathways.</title>
        <authorList>
            <person name="Wasmund K."/>
        </authorList>
    </citation>
    <scope>NUCLEOTIDE SEQUENCE [LARGE SCALE GENOMIC DNA]</scope>
    <source>
        <strain evidence="1">MAG AM4</strain>
    </source>
</reference>
<protein>
    <submittedName>
        <fullName evidence="1">Uncharacterized protein</fullName>
    </submittedName>
</protein>
<gene>
    <name evidence="1" type="ORF">IFK94_02515</name>
</gene>
<sequence length="70" mass="7793">MEQSMEPQTEAEAIYQLESAVGCPHCSAMLETVHIVRLLRTRVNFTSSLPRRGYVCACPECHKVIPAFVG</sequence>
<evidence type="ECO:0000313" key="2">
    <source>
        <dbReference type="Proteomes" id="UP000648239"/>
    </source>
</evidence>